<reference evidence="2" key="1">
    <citation type="journal article" date="2021" name="bioRxiv">
        <title>Whole Genome Assembly and Annotation of Northern Wild Rice, Zizania palustris L., Supports a Whole Genome Duplication in the Zizania Genus.</title>
        <authorList>
            <person name="Haas M."/>
            <person name="Kono T."/>
            <person name="Macchietto M."/>
            <person name="Millas R."/>
            <person name="McGilp L."/>
            <person name="Shao M."/>
            <person name="Duquette J."/>
            <person name="Hirsch C.N."/>
            <person name="Kimball J."/>
        </authorList>
    </citation>
    <scope>NUCLEOTIDE SEQUENCE</scope>
    <source>
        <tissue evidence="2">Fresh leaf tissue</tissue>
    </source>
</reference>
<sequence length="202" mass="21469">MGSTAAPMGTKGRAGGEFVAVPVGSWWLRRWRRLTEAAPRESDWEWSRGAPMGSTTALMGTKGRAGGELVAAMVAAPNRSSAQGSRSGGEQGAPMGSTAAPMGTKGRTGGEFVATPVGSWWLQRWRRLPEAAPREDDREGSRGAPMGSTAAPMGTKGHAGGEFVAPPVGSWWVRWWRRQTEGGKPIRSQRRRCGGRPGPSQD</sequence>
<keyword evidence="3" id="KW-1185">Reference proteome</keyword>
<dbReference type="EMBL" id="JAAALK010000082">
    <property type="protein sequence ID" value="KAG8087825.1"/>
    <property type="molecule type" value="Genomic_DNA"/>
</dbReference>
<name>A0A8J5WBR1_ZIZPA</name>
<protein>
    <submittedName>
        <fullName evidence="2">Uncharacterized protein</fullName>
    </submittedName>
</protein>
<feature type="region of interest" description="Disordered" evidence="1">
    <location>
        <begin position="131"/>
        <end position="164"/>
    </location>
</feature>
<dbReference type="Proteomes" id="UP000729402">
    <property type="component" value="Unassembled WGS sequence"/>
</dbReference>
<feature type="region of interest" description="Disordered" evidence="1">
    <location>
        <begin position="78"/>
        <end position="108"/>
    </location>
</feature>
<comment type="caution">
    <text evidence="2">The sequence shown here is derived from an EMBL/GenBank/DDBJ whole genome shotgun (WGS) entry which is preliminary data.</text>
</comment>
<gene>
    <name evidence="2" type="ORF">GUJ93_ZPchr0010g7634</name>
</gene>
<evidence type="ECO:0000313" key="3">
    <source>
        <dbReference type="Proteomes" id="UP000729402"/>
    </source>
</evidence>
<evidence type="ECO:0000256" key="1">
    <source>
        <dbReference type="SAM" id="MobiDB-lite"/>
    </source>
</evidence>
<accession>A0A8J5WBR1</accession>
<feature type="compositionally biased region" description="Basic and acidic residues" evidence="1">
    <location>
        <begin position="131"/>
        <end position="141"/>
    </location>
</feature>
<feature type="region of interest" description="Disordered" evidence="1">
    <location>
        <begin position="180"/>
        <end position="202"/>
    </location>
</feature>
<organism evidence="2 3">
    <name type="scientific">Zizania palustris</name>
    <name type="common">Northern wild rice</name>
    <dbReference type="NCBI Taxonomy" id="103762"/>
    <lineage>
        <taxon>Eukaryota</taxon>
        <taxon>Viridiplantae</taxon>
        <taxon>Streptophyta</taxon>
        <taxon>Embryophyta</taxon>
        <taxon>Tracheophyta</taxon>
        <taxon>Spermatophyta</taxon>
        <taxon>Magnoliopsida</taxon>
        <taxon>Liliopsida</taxon>
        <taxon>Poales</taxon>
        <taxon>Poaceae</taxon>
        <taxon>BOP clade</taxon>
        <taxon>Oryzoideae</taxon>
        <taxon>Oryzeae</taxon>
        <taxon>Zizaniinae</taxon>
        <taxon>Zizania</taxon>
    </lineage>
</organism>
<evidence type="ECO:0000313" key="2">
    <source>
        <dbReference type="EMBL" id="KAG8087825.1"/>
    </source>
</evidence>
<reference evidence="2" key="2">
    <citation type="submission" date="2021-02" db="EMBL/GenBank/DDBJ databases">
        <authorList>
            <person name="Kimball J.A."/>
            <person name="Haas M.W."/>
            <person name="Macchietto M."/>
            <person name="Kono T."/>
            <person name="Duquette J."/>
            <person name="Shao M."/>
        </authorList>
    </citation>
    <scope>NUCLEOTIDE SEQUENCE</scope>
    <source>
        <tissue evidence="2">Fresh leaf tissue</tissue>
    </source>
</reference>
<dbReference type="AlphaFoldDB" id="A0A8J5WBR1"/>
<proteinExistence type="predicted"/>